<proteinExistence type="predicted"/>
<evidence type="ECO:0000313" key="1">
    <source>
        <dbReference type="EMBL" id="MBU3161835.1"/>
    </source>
</evidence>
<protein>
    <submittedName>
        <fullName evidence="1">DUF4362 domain-containing protein</fullName>
    </submittedName>
</protein>
<sequence>MKRAITFLLLLFILVFIPIQNSKAYSTTGTLNNKTLTSDIAIKDGDAVMIGYTDSVSSKTHNDMEIYNINKLDDFIKSTNIGKEDKIRIVEYENNVTGT</sequence>
<name>A0ABS6BYY5_9CLOT</name>
<dbReference type="RefSeq" id="WP_216151698.1">
    <property type="nucleotide sequence ID" value="NZ_JAHLDV010000124.1"/>
</dbReference>
<accession>A0ABS6BYY5</accession>
<dbReference type="Proteomes" id="UP000776252">
    <property type="component" value="Unassembled WGS sequence"/>
</dbReference>
<keyword evidence="2" id="KW-1185">Reference proteome</keyword>
<organism evidence="1 2">
    <name type="scientific">Clostridium frigoris</name>
    <dbReference type="NCBI Taxonomy" id="205327"/>
    <lineage>
        <taxon>Bacteria</taxon>
        <taxon>Bacillati</taxon>
        <taxon>Bacillota</taxon>
        <taxon>Clostridia</taxon>
        <taxon>Eubacteriales</taxon>
        <taxon>Clostridiaceae</taxon>
        <taxon>Clostridium</taxon>
    </lineage>
</organism>
<gene>
    <name evidence="1" type="ORF">KPL37_19335</name>
</gene>
<comment type="caution">
    <text evidence="1">The sequence shown here is derived from an EMBL/GenBank/DDBJ whole genome shotgun (WGS) entry which is preliminary data.</text>
</comment>
<dbReference type="EMBL" id="JAHLDV010000124">
    <property type="protein sequence ID" value="MBU3161835.1"/>
    <property type="molecule type" value="Genomic_DNA"/>
</dbReference>
<evidence type="ECO:0000313" key="2">
    <source>
        <dbReference type="Proteomes" id="UP000776252"/>
    </source>
</evidence>
<reference evidence="1 2" key="1">
    <citation type="submission" date="2021-06" db="EMBL/GenBank/DDBJ databases">
        <title>Clostridia strains as spoilage organisms.</title>
        <authorList>
            <person name="Wambui J."/>
            <person name="Stephan R."/>
            <person name="Stevens M.J.A."/>
        </authorList>
    </citation>
    <scope>NUCLEOTIDE SEQUENCE [LARGE SCALE GENOMIC DNA]</scope>
    <source>
        <strain evidence="1 2">DSM 14204</strain>
    </source>
</reference>